<organism evidence="2 3">
    <name type="scientific">Castanea mollissima</name>
    <name type="common">Chinese chestnut</name>
    <dbReference type="NCBI Taxonomy" id="60419"/>
    <lineage>
        <taxon>Eukaryota</taxon>
        <taxon>Viridiplantae</taxon>
        <taxon>Streptophyta</taxon>
        <taxon>Embryophyta</taxon>
        <taxon>Tracheophyta</taxon>
        <taxon>Spermatophyta</taxon>
        <taxon>Magnoliopsida</taxon>
        <taxon>eudicotyledons</taxon>
        <taxon>Gunneridae</taxon>
        <taxon>Pentapetalae</taxon>
        <taxon>rosids</taxon>
        <taxon>fabids</taxon>
        <taxon>Fagales</taxon>
        <taxon>Fagaceae</taxon>
        <taxon>Castanea</taxon>
    </lineage>
</organism>
<gene>
    <name evidence="2" type="ORF">CMV_001644</name>
</gene>
<evidence type="ECO:0000313" key="2">
    <source>
        <dbReference type="EMBL" id="KAF3975072.1"/>
    </source>
</evidence>
<name>A0A8J4VY56_9ROSI</name>
<dbReference type="NCBIfam" id="TIGR01640">
    <property type="entry name" value="F_box_assoc_1"/>
    <property type="match status" value="1"/>
</dbReference>
<dbReference type="EMBL" id="JRKL02000107">
    <property type="protein sequence ID" value="KAF3975072.1"/>
    <property type="molecule type" value="Genomic_DNA"/>
</dbReference>
<dbReference type="Pfam" id="PF07734">
    <property type="entry name" value="FBA_1"/>
    <property type="match status" value="1"/>
</dbReference>
<reference evidence="2" key="1">
    <citation type="submission" date="2020-03" db="EMBL/GenBank/DDBJ databases">
        <title>Castanea mollissima Vanexum genome sequencing.</title>
        <authorList>
            <person name="Staton M."/>
        </authorList>
    </citation>
    <scope>NUCLEOTIDE SEQUENCE</scope>
    <source>
        <tissue evidence="2">Leaf</tissue>
    </source>
</reference>
<dbReference type="Proteomes" id="UP000737018">
    <property type="component" value="Unassembled WGS sequence"/>
</dbReference>
<dbReference type="AlphaFoldDB" id="A0A8J4VY56"/>
<dbReference type="PANTHER" id="PTHR31672:SF13">
    <property type="entry name" value="F-BOX PROTEIN CPR30-LIKE"/>
    <property type="match status" value="1"/>
</dbReference>
<protein>
    <recommendedName>
        <fullName evidence="1">F-box associated beta-propeller type 1 domain-containing protein</fullName>
    </recommendedName>
</protein>
<dbReference type="PANTHER" id="PTHR31672">
    <property type="entry name" value="BNACNNG10540D PROTEIN"/>
    <property type="match status" value="1"/>
</dbReference>
<comment type="caution">
    <text evidence="2">The sequence shown here is derived from an EMBL/GenBank/DDBJ whole genome shotgun (WGS) entry which is preliminary data.</text>
</comment>
<feature type="domain" description="F-box associated beta-propeller type 1" evidence="1">
    <location>
        <begin position="6"/>
        <end position="215"/>
    </location>
</feature>
<dbReference type="InterPro" id="IPR050796">
    <property type="entry name" value="SCF_F-box_component"/>
</dbReference>
<evidence type="ECO:0000313" key="3">
    <source>
        <dbReference type="Proteomes" id="UP000737018"/>
    </source>
</evidence>
<dbReference type="OrthoDB" id="5314306at2759"/>
<proteinExistence type="predicted"/>
<dbReference type="InterPro" id="IPR006527">
    <property type="entry name" value="F-box-assoc_dom_typ1"/>
</dbReference>
<keyword evidence="3" id="KW-1185">Reference proteome</keyword>
<sequence>MKQNLYIVGSSNGLVCLLNDTPDDPTDLVALLWNPCIRKSIFLPCPGVKFYPSLQPMQYLGFGYDPITDDFKLVRLVYLYDSFDQYDSEEKKYFPVSDFQIYTLKTGAWRTITGHSCQIIADQNFSVFLNGSIHWFGHTWEHSGDFNNANCTSRNVILSFDIGDEFFHEMAVPKRLEGVHRFNMKVVVLDGLLALVPYSDQAFGGFCSVWVMKEYGVAET</sequence>
<dbReference type="InterPro" id="IPR017451">
    <property type="entry name" value="F-box-assoc_interact_dom"/>
</dbReference>
<accession>A0A8J4VY56</accession>
<evidence type="ECO:0000259" key="1">
    <source>
        <dbReference type="Pfam" id="PF07734"/>
    </source>
</evidence>